<evidence type="ECO:0000313" key="15">
    <source>
        <dbReference type="EMBL" id="KAK3260186.1"/>
    </source>
</evidence>
<evidence type="ECO:0000313" key="16">
    <source>
        <dbReference type="Proteomes" id="UP001190700"/>
    </source>
</evidence>
<organism evidence="15 16">
    <name type="scientific">Cymbomonas tetramitiformis</name>
    <dbReference type="NCBI Taxonomy" id="36881"/>
    <lineage>
        <taxon>Eukaryota</taxon>
        <taxon>Viridiplantae</taxon>
        <taxon>Chlorophyta</taxon>
        <taxon>Pyramimonadophyceae</taxon>
        <taxon>Pyramimonadales</taxon>
        <taxon>Pyramimonadaceae</taxon>
        <taxon>Cymbomonas</taxon>
    </lineage>
</organism>
<evidence type="ECO:0000256" key="1">
    <source>
        <dbReference type="ARBA" id="ARBA00004141"/>
    </source>
</evidence>
<dbReference type="InterPro" id="IPR050599">
    <property type="entry name" value="VDCC_alpha-1_subunit"/>
</dbReference>
<sequence>MGQWDATQAADFAFHNLEFMYRDSDKMTTVNEDEEGTPDVQALDIIPFSSDDSARGTPTGDSASNMHRSMLKDVEVEELPLEPCRVGDNLPPQKGALSCEDNSSNNGAMGFSQTNGHNSPTYNVDSYVGMLAVPNEARQATSQNNVASLYSQEVVSGRSTLSGITIGKQRFSIMIRESSKAMGEYVQRATSYMTPYSKNTISSFRQIRLDVDKLTHTIKVSEARAKKKVFLKLYSLYRWCMQMTAVPSNADINSYCCMRYTSLGFLHKDHALRRFCMRIIISPAFETSILLLIIFACVLLTLESPRMSSDSKTYKLIQQADDVTSVIFMVEMILKIIAL</sequence>
<evidence type="ECO:0000256" key="3">
    <source>
        <dbReference type="ARBA" id="ARBA00022568"/>
    </source>
</evidence>
<comment type="subcellular location">
    <subcellularLocation>
        <location evidence="1">Membrane</location>
        <topology evidence="1">Multi-pass membrane protein</topology>
    </subcellularLocation>
</comment>
<evidence type="ECO:0000256" key="10">
    <source>
        <dbReference type="ARBA" id="ARBA00023136"/>
    </source>
</evidence>
<evidence type="ECO:0000256" key="7">
    <source>
        <dbReference type="ARBA" id="ARBA00022882"/>
    </source>
</evidence>
<evidence type="ECO:0000256" key="6">
    <source>
        <dbReference type="ARBA" id="ARBA00022837"/>
    </source>
</evidence>
<keyword evidence="12" id="KW-0407">Ion channel</keyword>
<dbReference type="Pfam" id="PF00520">
    <property type="entry name" value="Ion_trans"/>
    <property type="match status" value="1"/>
</dbReference>
<keyword evidence="5 13" id="KW-0812">Transmembrane</keyword>
<evidence type="ECO:0000256" key="12">
    <source>
        <dbReference type="ARBA" id="ARBA00023303"/>
    </source>
</evidence>
<keyword evidence="16" id="KW-1185">Reference proteome</keyword>
<dbReference type="GO" id="GO:0008331">
    <property type="term" value="F:high voltage-gated calcium channel activity"/>
    <property type="evidence" value="ECO:0007669"/>
    <property type="project" value="TreeGrafter"/>
</dbReference>
<dbReference type="AlphaFoldDB" id="A0AAE0FI10"/>
<evidence type="ECO:0000256" key="8">
    <source>
        <dbReference type="ARBA" id="ARBA00022989"/>
    </source>
</evidence>
<evidence type="ECO:0000256" key="2">
    <source>
        <dbReference type="ARBA" id="ARBA00022448"/>
    </source>
</evidence>
<dbReference type="EMBL" id="LGRX02018050">
    <property type="protein sequence ID" value="KAK3260186.1"/>
    <property type="molecule type" value="Genomic_DNA"/>
</dbReference>
<keyword evidence="6" id="KW-0106">Calcium</keyword>
<feature type="transmembrane region" description="Helical" evidence="13">
    <location>
        <begin position="280"/>
        <end position="302"/>
    </location>
</feature>
<feature type="domain" description="Ion transport" evidence="14">
    <location>
        <begin position="283"/>
        <end position="338"/>
    </location>
</feature>
<proteinExistence type="predicted"/>
<keyword evidence="3" id="KW-0109">Calcium transport</keyword>
<protein>
    <submittedName>
        <fullName evidence="15">Mitochondrial thiamine pyrophosphate transporter</fullName>
    </submittedName>
</protein>
<keyword evidence="10 13" id="KW-0472">Membrane</keyword>
<keyword evidence="4" id="KW-0107">Calcium channel</keyword>
<evidence type="ECO:0000256" key="13">
    <source>
        <dbReference type="SAM" id="Phobius"/>
    </source>
</evidence>
<accession>A0AAE0FI10</accession>
<dbReference type="Proteomes" id="UP001190700">
    <property type="component" value="Unassembled WGS sequence"/>
</dbReference>
<evidence type="ECO:0000256" key="11">
    <source>
        <dbReference type="ARBA" id="ARBA00023180"/>
    </source>
</evidence>
<comment type="caution">
    <text evidence="15">The sequence shown here is derived from an EMBL/GenBank/DDBJ whole genome shotgun (WGS) entry which is preliminary data.</text>
</comment>
<name>A0AAE0FI10_9CHLO</name>
<evidence type="ECO:0000256" key="9">
    <source>
        <dbReference type="ARBA" id="ARBA00023065"/>
    </source>
</evidence>
<keyword evidence="9" id="KW-0406">Ion transport</keyword>
<dbReference type="GO" id="GO:0098703">
    <property type="term" value="P:calcium ion import across plasma membrane"/>
    <property type="evidence" value="ECO:0007669"/>
    <property type="project" value="TreeGrafter"/>
</dbReference>
<dbReference type="GO" id="GO:0005891">
    <property type="term" value="C:voltage-gated calcium channel complex"/>
    <property type="evidence" value="ECO:0007669"/>
    <property type="project" value="TreeGrafter"/>
</dbReference>
<dbReference type="PANTHER" id="PTHR45628">
    <property type="entry name" value="VOLTAGE-DEPENDENT CALCIUM CHANNEL TYPE A SUBUNIT ALPHA-1"/>
    <property type="match status" value="1"/>
</dbReference>
<dbReference type="InterPro" id="IPR005821">
    <property type="entry name" value="Ion_trans_dom"/>
</dbReference>
<keyword evidence="7" id="KW-0851">Voltage-gated channel</keyword>
<evidence type="ECO:0000256" key="4">
    <source>
        <dbReference type="ARBA" id="ARBA00022673"/>
    </source>
</evidence>
<evidence type="ECO:0000259" key="14">
    <source>
        <dbReference type="Pfam" id="PF00520"/>
    </source>
</evidence>
<keyword evidence="11" id="KW-0325">Glycoprotein</keyword>
<keyword evidence="8 13" id="KW-1133">Transmembrane helix</keyword>
<dbReference type="InterPro" id="IPR027359">
    <property type="entry name" value="Volt_channel_dom_sf"/>
</dbReference>
<keyword evidence="2" id="KW-0813">Transport</keyword>
<evidence type="ECO:0000256" key="5">
    <source>
        <dbReference type="ARBA" id="ARBA00022692"/>
    </source>
</evidence>
<dbReference type="Gene3D" id="1.20.120.350">
    <property type="entry name" value="Voltage-gated potassium channels. Chain C"/>
    <property type="match status" value="1"/>
</dbReference>
<dbReference type="PANTHER" id="PTHR45628:SF7">
    <property type="entry name" value="VOLTAGE-DEPENDENT CALCIUM CHANNEL TYPE A SUBUNIT ALPHA-1"/>
    <property type="match status" value="1"/>
</dbReference>
<gene>
    <name evidence="15" type="ORF">CYMTET_30842</name>
</gene>
<reference evidence="15 16" key="1">
    <citation type="journal article" date="2015" name="Genome Biol. Evol.">
        <title>Comparative Genomics of a Bacterivorous Green Alga Reveals Evolutionary Causalities and Consequences of Phago-Mixotrophic Mode of Nutrition.</title>
        <authorList>
            <person name="Burns J.A."/>
            <person name="Paasch A."/>
            <person name="Narechania A."/>
            <person name="Kim E."/>
        </authorList>
    </citation>
    <scope>NUCLEOTIDE SEQUENCE [LARGE SCALE GENOMIC DNA]</scope>
    <source>
        <strain evidence="15 16">PLY_AMNH</strain>
    </source>
</reference>